<dbReference type="GO" id="GO:0009451">
    <property type="term" value="P:RNA modification"/>
    <property type="evidence" value="ECO:0007669"/>
    <property type="project" value="InterPro"/>
</dbReference>
<dbReference type="EMBL" id="JAGGNH010000001">
    <property type="protein sequence ID" value="KAJ0985562.1"/>
    <property type="molecule type" value="Genomic_DNA"/>
</dbReference>
<reference evidence="3" key="1">
    <citation type="submission" date="2021-03" db="EMBL/GenBank/DDBJ databases">
        <authorList>
            <person name="Li Z."/>
            <person name="Yang C."/>
        </authorList>
    </citation>
    <scope>NUCLEOTIDE SEQUENCE</scope>
    <source>
        <strain evidence="3">Dzin_1.0</strain>
        <tissue evidence="3">Leaf</tissue>
    </source>
</reference>
<accession>A0A9D5HRM6</accession>
<comment type="caution">
    <text evidence="3">The sequence shown here is derived from an EMBL/GenBank/DDBJ whole genome shotgun (WGS) entry which is preliminary data.</text>
</comment>
<evidence type="ECO:0000256" key="2">
    <source>
        <dbReference type="PROSITE-ProRule" id="PRU00708"/>
    </source>
</evidence>
<feature type="repeat" description="PPR" evidence="2">
    <location>
        <begin position="207"/>
        <end position="241"/>
    </location>
</feature>
<name>A0A9D5HRM6_9LILI</name>
<protein>
    <recommendedName>
        <fullName evidence="5">Pentatricopeptide repeat-containing protein</fullName>
    </recommendedName>
</protein>
<dbReference type="PANTHER" id="PTHR47926">
    <property type="entry name" value="PENTATRICOPEPTIDE REPEAT-CONTAINING PROTEIN"/>
    <property type="match status" value="1"/>
</dbReference>
<evidence type="ECO:0008006" key="5">
    <source>
        <dbReference type="Google" id="ProtNLM"/>
    </source>
</evidence>
<reference evidence="3" key="2">
    <citation type="journal article" date="2022" name="Hortic Res">
        <title>The genome of Dioscorea zingiberensis sheds light on the biosynthesis, origin and evolution of the medicinally important diosgenin saponins.</title>
        <authorList>
            <person name="Li Y."/>
            <person name="Tan C."/>
            <person name="Li Z."/>
            <person name="Guo J."/>
            <person name="Li S."/>
            <person name="Chen X."/>
            <person name="Wang C."/>
            <person name="Dai X."/>
            <person name="Yang H."/>
            <person name="Song W."/>
            <person name="Hou L."/>
            <person name="Xu J."/>
            <person name="Tong Z."/>
            <person name="Xu A."/>
            <person name="Yuan X."/>
            <person name="Wang W."/>
            <person name="Yang Q."/>
            <person name="Chen L."/>
            <person name="Sun Z."/>
            <person name="Wang K."/>
            <person name="Pan B."/>
            <person name="Chen J."/>
            <person name="Bao Y."/>
            <person name="Liu F."/>
            <person name="Qi X."/>
            <person name="Gang D.R."/>
            <person name="Wen J."/>
            <person name="Li J."/>
        </authorList>
    </citation>
    <scope>NUCLEOTIDE SEQUENCE</scope>
    <source>
        <strain evidence="3">Dzin_1.0</strain>
    </source>
</reference>
<evidence type="ECO:0000313" key="4">
    <source>
        <dbReference type="Proteomes" id="UP001085076"/>
    </source>
</evidence>
<evidence type="ECO:0000313" key="3">
    <source>
        <dbReference type="EMBL" id="KAJ0985562.1"/>
    </source>
</evidence>
<dbReference type="Proteomes" id="UP001085076">
    <property type="component" value="Miscellaneous, Linkage group lg01"/>
</dbReference>
<organism evidence="3 4">
    <name type="scientific">Dioscorea zingiberensis</name>
    <dbReference type="NCBI Taxonomy" id="325984"/>
    <lineage>
        <taxon>Eukaryota</taxon>
        <taxon>Viridiplantae</taxon>
        <taxon>Streptophyta</taxon>
        <taxon>Embryophyta</taxon>
        <taxon>Tracheophyta</taxon>
        <taxon>Spermatophyta</taxon>
        <taxon>Magnoliopsida</taxon>
        <taxon>Liliopsida</taxon>
        <taxon>Dioscoreales</taxon>
        <taxon>Dioscoreaceae</taxon>
        <taxon>Dioscorea</taxon>
    </lineage>
</organism>
<feature type="repeat" description="PPR" evidence="2">
    <location>
        <begin position="95"/>
        <end position="125"/>
    </location>
</feature>
<feature type="repeat" description="PPR" evidence="2">
    <location>
        <begin position="126"/>
        <end position="160"/>
    </location>
</feature>
<dbReference type="PANTHER" id="PTHR47926:SF533">
    <property type="entry name" value="DYW DOMAIN-CONTAINING PROTEIN"/>
    <property type="match status" value="1"/>
</dbReference>
<dbReference type="GO" id="GO:0003723">
    <property type="term" value="F:RNA binding"/>
    <property type="evidence" value="ECO:0007669"/>
    <property type="project" value="InterPro"/>
</dbReference>
<dbReference type="Gene3D" id="1.25.40.10">
    <property type="entry name" value="Tetratricopeptide repeat domain"/>
    <property type="match status" value="2"/>
</dbReference>
<dbReference type="NCBIfam" id="TIGR00756">
    <property type="entry name" value="PPR"/>
    <property type="match status" value="3"/>
</dbReference>
<dbReference type="AlphaFoldDB" id="A0A9D5HRM6"/>
<proteinExistence type="predicted"/>
<dbReference type="OrthoDB" id="185373at2759"/>
<sequence>MIGGFVSDNRLEEALQLHIDIVNTGVRLTVESVVKVIGACSGFGNPKQGRKIHYQVIKLGFVVHQIVEASLVSMYCDCLEIENIKLESSKMEYKFIGSWNSLICGYIDNNKIDEARKLFDSMDERDSVSWNLMVCGFVRVDRIDDALDLFSQMPEPFIEATTHLMPDYLKNAKQVFTSLLKASTKLSLLTPGQEIHAVAIKVGHDASLVARNLLIDAYAKCGKISMTEAMFNQMDKRDTVI</sequence>
<dbReference type="Pfam" id="PF01535">
    <property type="entry name" value="PPR"/>
    <property type="match status" value="4"/>
</dbReference>
<dbReference type="InterPro" id="IPR002885">
    <property type="entry name" value="PPR_rpt"/>
</dbReference>
<dbReference type="InterPro" id="IPR011990">
    <property type="entry name" value="TPR-like_helical_dom_sf"/>
</dbReference>
<dbReference type="PROSITE" id="PS51375">
    <property type="entry name" value="PPR"/>
    <property type="match status" value="3"/>
</dbReference>
<keyword evidence="4" id="KW-1185">Reference proteome</keyword>
<evidence type="ECO:0000256" key="1">
    <source>
        <dbReference type="ARBA" id="ARBA00022737"/>
    </source>
</evidence>
<dbReference type="InterPro" id="IPR046960">
    <property type="entry name" value="PPR_At4g14850-like_plant"/>
</dbReference>
<gene>
    <name evidence="3" type="ORF">J5N97_003918</name>
</gene>
<keyword evidence="1" id="KW-0677">Repeat</keyword>